<keyword evidence="1" id="KW-0472">Membrane</keyword>
<name>A0A7W7YBF3_9BACT</name>
<feature type="transmembrane region" description="Helical" evidence="1">
    <location>
        <begin position="73"/>
        <end position="97"/>
    </location>
</feature>
<feature type="transmembrane region" description="Helical" evidence="1">
    <location>
        <begin position="146"/>
        <end position="165"/>
    </location>
</feature>
<evidence type="ECO:0000256" key="1">
    <source>
        <dbReference type="SAM" id="Phobius"/>
    </source>
</evidence>
<sequence length="283" mass="31856">MPGIYIAAILTSLIASAGFGALIYKLPKPANGWLLLAAVLICLPLQPLAFYLVRLPLDHWLAGWLTRKSMAYQWLATLYAPLTEEPAKLLVLLIPAVFRDIRPENFSRYALAIGLGFALGEMWFIAERVSTQPALAKLPFYQFGGYINERLMTCVFHSAFVAITLSRLRRRLWLGLGGAMVAHWAANFPISLMAWNVGGLGRSAWEVIVVLWLVALFVGALALLTRYTTGRKFPWHLLYGIRHCPECGTDFEPSPMAVNMGSKRYEKCPHCRKWLWTERSSTK</sequence>
<keyword evidence="1" id="KW-1133">Transmembrane helix</keyword>
<feature type="transmembrane region" description="Helical" evidence="1">
    <location>
        <begin position="33"/>
        <end position="53"/>
    </location>
</feature>
<dbReference type="RefSeq" id="WP_184339948.1">
    <property type="nucleotide sequence ID" value="NZ_JACHIG010000005.1"/>
</dbReference>
<comment type="caution">
    <text evidence="2">The sequence shown here is derived from an EMBL/GenBank/DDBJ whole genome shotgun (WGS) entry which is preliminary data.</text>
</comment>
<keyword evidence="1" id="KW-0812">Transmembrane</keyword>
<feature type="transmembrane region" description="Helical" evidence="1">
    <location>
        <begin position="207"/>
        <end position="224"/>
    </location>
</feature>
<keyword evidence="3" id="KW-1185">Reference proteome</keyword>
<evidence type="ECO:0008006" key="4">
    <source>
        <dbReference type="Google" id="ProtNLM"/>
    </source>
</evidence>
<evidence type="ECO:0000313" key="3">
    <source>
        <dbReference type="Proteomes" id="UP000590740"/>
    </source>
</evidence>
<dbReference type="EMBL" id="JACHIG010000005">
    <property type="protein sequence ID" value="MBB5033025.1"/>
    <property type="molecule type" value="Genomic_DNA"/>
</dbReference>
<protein>
    <recommendedName>
        <fullName evidence="4">PrsW family intramembrane metalloprotease</fullName>
    </recommendedName>
</protein>
<dbReference type="AlphaFoldDB" id="A0A7W7YBF3"/>
<reference evidence="2 3" key="1">
    <citation type="submission" date="2020-08" db="EMBL/GenBank/DDBJ databases">
        <title>Genomic Encyclopedia of Type Strains, Phase IV (KMG-IV): sequencing the most valuable type-strain genomes for metagenomic binning, comparative biology and taxonomic classification.</title>
        <authorList>
            <person name="Goeker M."/>
        </authorList>
    </citation>
    <scope>NUCLEOTIDE SEQUENCE [LARGE SCALE GENOMIC DNA]</scope>
    <source>
        <strain evidence="2 3">DSM 12252</strain>
    </source>
</reference>
<accession>A0A7W7YBF3</accession>
<feature type="transmembrane region" description="Helical" evidence="1">
    <location>
        <begin position="109"/>
        <end position="126"/>
    </location>
</feature>
<dbReference type="Proteomes" id="UP000590740">
    <property type="component" value="Unassembled WGS sequence"/>
</dbReference>
<proteinExistence type="predicted"/>
<gene>
    <name evidence="2" type="ORF">HNQ65_002608</name>
</gene>
<organism evidence="2 3">
    <name type="scientific">Prosthecobacter vanneervenii</name>
    <dbReference type="NCBI Taxonomy" id="48466"/>
    <lineage>
        <taxon>Bacteria</taxon>
        <taxon>Pseudomonadati</taxon>
        <taxon>Verrucomicrobiota</taxon>
        <taxon>Verrucomicrobiia</taxon>
        <taxon>Verrucomicrobiales</taxon>
        <taxon>Verrucomicrobiaceae</taxon>
        <taxon>Prosthecobacter</taxon>
    </lineage>
</organism>
<evidence type="ECO:0000313" key="2">
    <source>
        <dbReference type="EMBL" id="MBB5033025.1"/>
    </source>
</evidence>
<feature type="transmembrane region" description="Helical" evidence="1">
    <location>
        <begin position="172"/>
        <end position="195"/>
    </location>
</feature>
<feature type="transmembrane region" description="Helical" evidence="1">
    <location>
        <begin position="6"/>
        <end position="26"/>
    </location>
</feature>